<dbReference type="OrthoDB" id="2933732at2"/>
<dbReference type="EMBL" id="VNHS01000009">
    <property type="protein sequence ID" value="TYP71915.1"/>
    <property type="molecule type" value="Genomic_DNA"/>
</dbReference>
<organism evidence="1 2">
    <name type="scientific">Paenibacillus methanolicus</name>
    <dbReference type="NCBI Taxonomy" id="582686"/>
    <lineage>
        <taxon>Bacteria</taxon>
        <taxon>Bacillati</taxon>
        <taxon>Bacillota</taxon>
        <taxon>Bacilli</taxon>
        <taxon>Bacillales</taxon>
        <taxon>Paenibacillaceae</taxon>
        <taxon>Paenibacillus</taxon>
    </lineage>
</organism>
<dbReference type="AlphaFoldDB" id="A0A5S5BXL7"/>
<sequence>MKLINWADITALARAETDVLVDAYQDAIALGLSKDFIRLLDKELDEEAHEATRIVRKVQTGGLQSTSRMIKNFENNT</sequence>
<keyword evidence="2" id="KW-1185">Reference proteome</keyword>
<evidence type="ECO:0000313" key="1">
    <source>
        <dbReference type="EMBL" id="TYP71915.1"/>
    </source>
</evidence>
<gene>
    <name evidence="1" type="ORF">BCM02_109194</name>
</gene>
<proteinExistence type="predicted"/>
<accession>A0A5S5BXL7</accession>
<dbReference type="RefSeq" id="WP_148931529.1">
    <property type="nucleotide sequence ID" value="NZ_VNHS01000009.1"/>
</dbReference>
<dbReference type="Proteomes" id="UP000323257">
    <property type="component" value="Unassembled WGS sequence"/>
</dbReference>
<dbReference type="Pfam" id="PF08970">
    <property type="entry name" value="Sda"/>
    <property type="match status" value="1"/>
</dbReference>
<protein>
    <submittedName>
        <fullName evidence="1">Sporulation inhibitor A</fullName>
    </submittedName>
</protein>
<evidence type="ECO:0000313" key="2">
    <source>
        <dbReference type="Proteomes" id="UP000323257"/>
    </source>
</evidence>
<reference evidence="1 2" key="1">
    <citation type="submission" date="2019-07" db="EMBL/GenBank/DDBJ databases">
        <title>Genomic Encyclopedia of Type Strains, Phase III (KMG-III): the genomes of soil and plant-associated and newly described type strains.</title>
        <authorList>
            <person name="Whitman W."/>
        </authorList>
    </citation>
    <scope>NUCLEOTIDE SEQUENCE [LARGE SCALE GENOMIC DNA]</scope>
    <source>
        <strain evidence="1 2">BL24</strain>
    </source>
</reference>
<name>A0A5S5BXL7_9BACL</name>
<dbReference type="InterPro" id="IPR015064">
    <property type="entry name" value="Sda"/>
</dbReference>
<dbReference type="InterPro" id="IPR036916">
    <property type="entry name" value="Sda_sf"/>
</dbReference>
<dbReference type="SUPFAM" id="SSF100985">
    <property type="entry name" value="Sporulation inhibitor Sda"/>
    <property type="match status" value="1"/>
</dbReference>
<comment type="caution">
    <text evidence="1">The sequence shown here is derived from an EMBL/GenBank/DDBJ whole genome shotgun (WGS) entry which is preliminary data.</text>
</comment>
<dbReference type="Gene3D" id="1.10.287.1100">
    <property type="entry name" value="Sporulation inhibitor A"/>
    <property type="match status" value="1"/>
</dbReference>